<sequence>MSSRALRKAQQQAEQERLAALAAAAESSDDDEAEDEPVATTKKANIFSMLNAELEEAAADEDDGNDLDEEIENDTDPIANTTTPTTSSKSKKKKKKKKSKAKPKELNEPQIPDEDFDAALEALKSASMSSSTTPGGTAAATSASEISQLQSLLRIDPRFLDSENEMRKLFGRAATAREAAGAGAAGQDPRQRAQRLTSNVGRRNVFVQRGEGWPREGSGGLSMELVERKPDGTMIFQYIHSRAYQDVQRQFGECVRSMDPDRMFTHLHAHPYHISTLLQASHIALTQTNDQAAAQALVARALHALGRSTHSLFAPALAAGSARVGFHRFEDRELFFAGWRYIFSLSRRGLWRTGLEFVRLLLQMDPLRDPLCLVLLVDQYALKSRTPEVLLELAETPLLKDVWQLNPNIAYSVALAHLMAGSADAAKGALLDATNRFPWMLTKLHGSLSEAGSGSLPEGLWGCLPPNDTYGLLAELYVARMSDLWNIPEHAQFLLQTIDNMGKTQVENKMGSGETPYVDERLRDLARHVFLMDPRESRALIGFLPKELREDLGYTWDPLPPIGQESSYQREIEEQEDREEAAIAANREDLGRRGLFEVFVRSLMPNFRLQTLARPDGQQQQDAQGGDQQPNPGSGNQQFEVDQADLQATLIGMVDEGMGFPDGMTVSDRALAIMDIGLVPPELREWFAERYDVDLAGVFGIDIDNNNNYNNDDGDSPPPAGGEQQVEEQDAEEENAERDTRAIDRLVQILGTGDRSTLQMRVERMFEGQGAEMAEVRRRVEERLGLR</sequence>
<feature type="compositionally biased region" description="Acidic residues" evidence="1">
    <location>
        <begin position="27"/>
        <end position="37"/>
    </location>
</feature>
<name>A0AAV9U7L9_9PEZI</name>
<evidence type="ECO:0008006" key="4">
    <source>
        <dbReference type="Google" id="ProtNLM"/>
    </source>
</evidence>
<feature type="region of interest" description="Disordered" evidence="1">
    <location>
        <begin position="54"/>
        <end position="113"/>
    </location>
</feature>
<reference evidence="2 3" key="1">
    <citation type="submission" date="2019-10" db="EMBL/GenBank/DDBJ databases">
        <authorList>
            <person name="Palmer J.M."/>
        </authorList>
    </citation>
    <scope>NUCLEOTIDE SEQUENCE [LARGE SCALE GENOMIC DNA]</scope>
    <source>
        <strain evidence="2 3">TWF696</strain>
    </source>
</reference>
<organism evidence="2 3">
    <name type="scientific">Orbilia brochopaga</name>
    <dbReference type="NCBI Taxonomy" id="3140254"/>
    <lineage>
        <taxon>Eukaryota</taxon>
        <taxon>Fungi</taxon>
        <taxon>Dikarya</taxon>
        <taxon>Ascomycota</taxon>
        <taxon>Pezizomycotina</taxon>
        <taxon>Orbiliomycetes</taxon>
        <taxon>Orbiliales</taxon>
        <taxon>Orbiliaceae</taxon>
        <taxon>Orbilia</taxon>
    </lineage>
</organism>
<dbReference type="PANTHER" id="PTHR22684:SF0">
    <property type="entry name" value="RIBOSOME QUALITY CONTROL COMPLEX SUBUNIT TCF25"/>
    <property type="match status" value="1"/>
</dbReference>
<dbReference type="AlphaFoldDB" id="A0AAV9U7L9"/>
<evidence type="ECO:0000313" key="3">
    <source>
        <dbReference type="Proteomes" id="UP001375240"/>
    </source>
</evidence>
<keyword evidence="3" id="KW-1185">Reference proteome</keyword>
<gene>
    <name evidence="2" type="ORF">TWF696_002122</name>
</gene>
<evidence type="ECO:0000256" key="1">
    <source>
        <dbReference type="SAM" id="MobiDB-lite"/>
    </source>
</evidence>
<dbReference type="EMBL" id="JAVHNQ010000012">
    <property type="protein sequence ID" value="KAK6335342.1"/>
    <property type="molecule type" value="Genomic_DNA"/>
</dbReference>
<evidence type="ECO:0000313" key="2">
    <source>
        <dbReference type="EMBL" id="KAK6335342.1"/>
    </source>
</evidence>
<dbReference type="InterPro" id="IPR006994">
    <property type="entry name" value="TCF25/Rqc1"/>
</dbReference>
<dbReference type="PANTHER" id="PTHR22684">
    <property type="entry name" value="NULP1-RELATED"/>
    <property type="match status" value="1"/>
</dbReference>
<feature type="compositionally biased region" description="Basic residues" evidence="1">
    <location>
        <begin position="89"/>
        <end position="101"/>
    </location>
</feature>
<proteinExistence type="predicted"/>
<dbReference type="GO" id="GO:1990112">
    <property type="term" value="C:RQC complex"/>
    <property type="evidence" value="ECO:0007669"/>
    <property type="project" value="TreeGrafter"/>
</dbReference>
<dbReference type="GO" id="GO:0072344">
    <property type="term" value="P:rescue of stalled ribosome"/>
    <property type="evidence" value="ECO:0007669"/>
    <property type="project" value="TreeGrafter"/>
</dbReference>
<feature type="compositionally biased region" description="Acidic residues" evidence="1">
    <location>
        <begin position="725"/>
        <end position="736"/>
    </location>
</feature>
<protein>
    <recommendedName>
        <fullName evidence="4">Transcription factor 25</fullName>
    </recommendedName>
</protein>
<feature type="compositionally biased region" description="Acidic residues" evidence="1">
    <location>
        <begin position="54"/>
        <end position="75"/>
    </location>
</feature>
<feature type="region of interest" description="Disordered" evidence="1">
    <location>
        <begin position="1"/>
        <end position="42"/>
    </location>
</feature>
<accession>A0AAV9U7L9</accession>
<feature type="region of interest" description="Disordered" evidence="1">
    <location>
        <begin position="706"/>
        <end position="743"/>
    </location>
</feature>
<dbReference type="GO" id="GO:1990116">
    <property type="term" value="P:ribosome-associated ubiquitin-dependent protein catabolic process"/>
    <property type="evidence" value="ECO:0007669"/>
    <property type="project" value="TreeGrafter"/>
</dbReference>
<dbReference type="Proteomes" id="UP001375240">
    <property type="component" value="Unassembled WGS sequence"/>
</dbReference>
<dbReference type="Pfam" id="PF04910">
    <property type="entry name" value="Tcf25"/>
    <property type="match status" value="1"/>
</dbReference>
<feature type="region of interest" description="Disordered" evidence="1">
    <location>
        <begin position="125"/>
        <end position="144"/>
    </location>
</feature>
<feature type="compositionally biased region" description="Low complexity" evidence="1">
    <location>
        <begin position="616"/>
        <end position="629"/>
    </location>
</feature>
<comment type="caution">
    <text evidence="2">The sequence shown here is derived from an EMBL/GenBank/DDBJ whole genome shotgun (WGS) entry which is preliminary data.</text>
</comment>
<feature type="region of interest" description="Disordered" evidence="1">
    <location>
        <begin position="614"/>
        <end position="638"/>
    </location>
</feature>
<feature type="compositionally biased region" description="Low complexity" evidence="1">
    <location>
        <begin position="8"/>
        <end position="26"/>
    </location>
</feature>